<dbReference type="AlphaFoldDB" id="A0A0G0PKH6"/>
<gene>
    <name evidence="10" type="ORF">UT12_C0007G0008</name>
</gene>
<evidence type="ECO:0000256" key="5">
    <source>
        <dbReference type="ARBA" id="ARBA00022985"/>
    </source>
</evidence>
<dbReference type="Gene3D" id="3.90.550.10">
    <property type="entry name" value="Spore Coat Polysaccharide Biosynthesis Protein SpsA, Chain A"/>
    <property type="match status" value="1"/>
</dbReference>
<feature type="transmembrane region" description="Helical" evidence="8">
    <location>
        <begin position="276"/>
        <end position="302"/>
    </location>
</feature>
<organism evidence="10 11">
    <name type="scientific">Candidatus Curtissbacteria bacterium GW2011_GWC2_38_9</name>
    <dbReference type="NCBI Taxonomy" id="1618414"/>
    <lineage>
        <taxon>Bacteria</taxon>
        <taxon>Candidatus Curtissiibacteriota</taxon>
    </lineage>
</organism>
<evidence type="ECO:0000256" key="7">
    <source>
        <dbReference type="ARBA" id="ARBA00023136"/>
    </source>
</evidence>
<dbReference type="GO" id="GO:0009103">
    <property type="term" value="P:lipopolysaccharide biosynthetic process"/>
    <property type="evidence" value="ECO:0007669"/>
    <property type="project" value="UniProtKB-KW"/>
</dbReference>
<sequence>MVIQYAKMKPRVKKPFYSVVIPVYNEEKNVTNLHQEVVSVMKGLKKKFEIIFVNDGSTDRTLDRLKILSPIKIINFRANFGQSSSLDAGIKSARGEIIITMDGDGQNDPKDIPNLLKKLGCGFDVVCGWRYKRKDPFLKKFISLGARELKKIFVQDEIHDSVCALRVYRRECFEDLDLYGELHRMIPGLLKWRGFRVTEIKVNHRFRRYGKSKYDWKRIIRGFLDMIGVWFWRNYESRPLHLFGTLGLMTTVISIIFGMYLAIMRMFFGYYLRDKIWPLVVTTAFIFGIQLLVFGLLADLILKNRPKKDFYKIKEIIDNKS</sequence>
<dbReference type="PATRIC" id="fig|1618414.3.peg.199"/>
<keyword evidence="5" id="KW-0448">Lipopolysaccharide biosynthesis</keyword>
<evidence type="ECO:0000313" key="10">
    <source>
        <dbReference type="EMBL" id="KKQ89811.1"/>
    </source>
</evidence>
<dbReference type="Pfam" id="PF00535">
    <property type="entry name" value="Glycos_transf_2"/>
    <property type="match status" value="1"/>
</dbReference>
<feature type="domain" description="Glycosyltransferase 2-like" evidence="9">
    <location>
        <begin position="18"/>
        <end position="176"/>
    </location>
</feature>
<protein>
    <submittedName>
        <fullName evidence="10">Glycosyltransferase group 2 family protein</fullName>
    </submittedName>
</protein>
<feature type="transmembrane region" description="Helical" evidence="8">
    <location>
        <begin position="240"/>
        <end position="264"/>
    </location>
</feature>
<keyword evidence="7 8" id="KW-0472">Membrane</keyword>
<keyword evidence="1" id="KW-1003">Cell membrane</keyword>
<evidence type="ECO:0000313" key="11">
    <source>
        <dbReference type="Proteomes" id="UP000034893"/>
    </source>
</evidence>
<keyword evidence="6 8" id="KW-1133">Transmembrane helix</keyword>
<keyword evidence="3 10" id="KW-0808">Transferase</keyword>
<evidence type="ECO:0000256" key="6">
    <source>
        <dbReference type="ARBA" id="ARBA00022989"/>
    </source>
</evidence>
<comment type="caution">
    <text evidence="10">The sequence shown here is derived from an EMBL/GenBank/DDBJ whole genome shotgun (WGS) entry which is preliminary data.</text>
</comment>
<dbReference type="CDD" id="cd04187">
    <property type="entry name" value="DPM1_like_bac"/>
    <property type="match status" value="1"/>
</dbReference>
<evidence type="ECO:0000256" key="2">
    <source>
        <dbReference type="ARBA" id="ARBA00022676"/>
    </source>
</evidence>
<keyword evidence="2" id="KW-0328">Glycosyltransferase</keyword>
<dbReference type="PANTHER" id="PTHR48090">
    <property type="entry name" value="UNDECAPRENYL-PHOSPHATE 4-DEOXY-4-FORMAMIDO-L-ARABINOSE TRANSFERASE-RELATED"/>
    <property type="match status" value="1"/>
</dbReference>
<accession>A0A0G0PKH6</accession>
<dbReference type="InterPro" id="IPR050256">
    <property type="entry name" value="Glycosyltransferase_2"/>
</dbReference>
<dbReference type="InterPro" id="IPR001173">
    <property type="entry name" value="Glyco_trans_2-like"/>
</dbReference>
<keyword evidence="4 8" id="KW-0812">Transmembrane</keyword>
<evidence type="ECO:0000256" key="1">
    <source>
        <dbReference type="ARBA" id="ARBA00022475"/>
    </source>
</evidence>
<dbReference type="GO" id="GO:0005886">
    <property type="term" value="C:plasma membrane"/>
    <property type="evidence" value="ECO:0007669"/>
    <property type="project" value="TreeGrafter"/>
</dbReference>
<dbReference type="EMBL" id="LBVP01000007">
    <property type="protein sequence ID" value="KKQ89811.1"/>
    <property type="molecule type" value="Genomic_DNA"/>
</dbReference>
<dbReference type="PANTHER" id="PTHR48090:SF3">
    <property type="entry name" value="UNDECAPRENYL-PHOSPHATE 4-DEOXY-4-FORMAMIDO-L-ARABINOSE TRANSFERASE"/>
    <property type="match status" value="1"/>
</dbReference>
<reference evidence="10 11" key="1">
    <citation type="journal article" date="2015" name="Nature">
        <title>rRNA introns, odd ribosomes, and small enigmatic genomes across a large radiation of phyla.</title>
        <authorList>
            <person name="Brown C.T."/>
            <person name="Hug L.A."/>
            <person name="Thomas B.C."/>
            <person name="Sharon I."/>
            <person name="Castelle C.J."/>
            <person name="Singh A."/>
            <person name="Wilkins M.J."/>
            <person name="Williams K.H."/>
            <person name="Banfield J.F."/>
        </authorList>
    </citation>
    <scope>NUCLEOTIDE SEQUENCE [LARGE SCALE GENOMIC DNA]</scope>
</reference>
<dbReference type="SUPFAM" id="SSF53448">
    <property type="entry name" value="Nucleotide-diphospho-sugar transferases"/>
    <property type="match status" value="1"/>
</dbReference>
<evidence type="ECO:0000256" key="3">
    <source>
        <dbReference type="ARBA" id="ARBA00022679"/>
    </source>
</evidence>
<evidence type="ECO:0000259" key="9">
    <source>
        <dbReference type="Pfam" id="PF00535"/>
    </source>
</evidence>
<evidence type="ECO:0000256" key="4">
    <source>
        <dbReference type="ARBA" id="ARBA00022692"/>
    </source>
</evidence>
<proteinExistence type="predicted"/>
<dbReference type="GO" id="GO:0016757">
    <property type="term" value="F:glycosyltransferase activity"/>
    <property type="evidence" value="ECO:0007669"/>
    <property type="project" value="UniProtKB-KW"/>
</dbReference>
<dbReference type="InterPro" id="IPR029044">
    <property type="entry name" value="Nucleotide-diphossugar_trans"/>
</dbReference>
<evidence type="ECO:0000256" key="8">
    <source>
        <dbReference type="SAM" id="Phobius"/>
    </source>
</evidence>
<name>A0A0G0PKH6_9BACT</name>
<dbReference type="Proteomes" id="UP000034893">
    <property type="component" value="Unassembled WGS sequence"/>
</dbReference>